<evidence type="ECO:0000259" key="1">
    <source>
        <dbReference type="Pfam" id="PF05272"/>
    </source>
</evidence>
<accession>A0ABW0G1P5</accession>
<organism evidence="2 3">
    <name type="scientific">Azospirillum himalayense</name>
    <dbReference type="NCBI Taxonomy" id="654847"/>
    <lineage>
        <taxon>Bacteria</taxon>
        <taxon>Pseudomonadati</taxon>
        <taxon>Pseudomonadota</taxon>
        <taxon>Alphaproteobacteria</taxon>
        <taxon>Rhodospirillales</taxon>
        <taxon>Azospirillaceae</taxon>
        <taxon>Azospirillum</taxon>
    </lineage>
</organism>
<feature type="domain" description="Virulence-associated protein E-like" evidence="1">
    <location>
        <begin position="213"/>
        <end position="381"/>
    </location>
</feature>
<dbReference type="Proteomes" id="UP001596166">
    <property type="component" value="Unassembled WGS sequence"/>
</dbReference>
<reference evidence="3" key="1">
    <citation type="journal article" date="2019" name="Int. J. Syst. Evol. Microbiol.">
        <title>The Global Catalogue of Microorganisms (GCM) 10K type strain sequencing project: providing services to taxonomists for standard genome sequencing and annotation.</title>
        <authorList>
            <consortium name="The Broad Institute Genomics Platform"/>
            <consortium name="The Broad Institute Genome Sequencing Center for Infectious Disease"/>
            <person name="Wu L."/>
            <person name="Ma J."/>
        </authorList>
    </citation>
    <scope>NUCLEOTIDE SEQUENCE [LARGE SCALE GENOMIC DNA]</scope>
    <source>
        <strain evidence="3">CCUG 58760</strain>
    </source>
</reference>
<dbReference type="Pfam" id="PF05272">
    <property type="entry name" value="VapE-like_dom"/>
    <property type="match status" value="1"/>
</dbReference>
<evidence type="ECO:0000313" key="3">
    <source>
        <dbReference type="Proteomes" id="UP001596166"/>
    </source>
</evidence>
<comment type="caution">
    <text evidence="2">The sequence shown here is derived from an EMBL/GenBank/DDBJ whole genome shotgun (WGS) entry which is preliminary data.</text>
</comment>
<evidence type="ECO:0000313" key="2">
    <source>
        <dbReference type="EMBL" id="MFC5354515.1"/>
    </source>
</evidence>
<dbReference type="PANTHER" id="PTHR34985">
    <property type="entry name" value="SLR0554 PROTEIN"/>
    <property type="match status" value="1"/>
</dbReference>
<dbReference type="RefSeq" id="WP_376994266.1">
    <property type="nucleotide sequence ID" value="NZ_JBHSLC010000007.1"/>
</dbReference>
<proteinExistence type="predicted"/>
<dbReference type="EMBL" id="JBHSLC010000007">
    <property type="protein sequence ID" value="MFC5354515.1"/>
    <property type="molecule type" value="Genomic_DNA"/>
</dbReference>
<dbReference type="PANTHER" id="PTHR34985:SF1">
    <property type="entry name" value="SLR0554 PROTEIN"/>
    <property type="match status" value="1"/>
</dbReference>
<dbReference type="InterPro" id="IPR027417">
    <property type="entry name" value="P-loop_NTPase"/>
</dbReference>
<dbReference type="InterPro" id="IPR007936">
    <property type="entry name" value="VapE-like_dom"/>
</dbReference>
<dbReference type="SUPFAM" id="SSF52540">
    <property type="entry name" value="P-loop containing nucleoside triphosphate hydrolases"/>
    <property type="match status" value="1"/>
</dbReference>
<gene>
    <name evidence="2" type="ORF">ACFPMG_05795</name>
</gene>
<name>A0ABW0G1P5_9PROT</name>
<sequence>MINQKLFSELNEAKAISIKDQHGVSIAQLLRMVNFEPSDTEDLYAYCREWLGINRAQFANALRDYRLEEEHGVAPKKASQLVALVAKQNNVEVSYKGALSRKMQVKDPQGKPVTDADLQSKEARIYVASYYSTHYRGDLFARDCRIACEEFGLSFTRHAIDDAVSRWIEEQRKEARYLLTARMFGTVSDLNKRDIEEQWQALARAAFDDTEQSSEFAAAVLKKFVWMVKRKALGHEVGHHIMPVLLGAQGGGKSTLLQKFLEPVNDGVAYTDFGQITDDRNIDLWDNYVLVLDEMGFANRADWDKVKHIITAKMLTRRPMHTNRTEHVHQNATFIGSSNKDIQQLITDETGNRRFVALYCKQKMDFEVVNSTCFQALWGSVDPDGQDPLGAFAEELSKVQEAARAQSPVELWSSELSSDLYSDGVMAATLFDVYAQWEKAKFPMRNSTMRWFGSEMKRLMKQNVNFGWSDKKTSKGIKYVRSAF</sequence>
<protein>
    <submittedName>
        <fullName evidence="2">VapE domain-containing protein</fullName>
    </submittedName>
</protein>
<keyword evidence="3" id="KW-1185">Reference proteome</keyword>